<gene>
    <name evidence="1" type="ORF">PILCRDRAFT_820372</name>
</gene>
<dbReference type="InParanoid" id="A0A0C3FRY2"/>
<organism evidence="1 2">
    <name type="scientific">Piloderma croceum (strain F 1598)</name>
    <dbReference type="NCBI Taxonomy" id="765440"/>
    <lineage>
        <taxon>Eukaryota</taxon>
        <taxon>Fungi</taxon>
        <taxon>Dikarya</taxon>
        <taxon>Basidiomycota</taxon>
        <taxon>Agaricomycotina</taxon>
        <taxon>Agaricomycetes</taxon>
        <taxon>Agaricomycetidae</taxon>
        <taxon>Atheliales</taxon>
        <taxon>Atheliaceae</taxon>
        <taxon>Piloderma</taxon>
    </lineage>
</organism>
<dbReference type="AlphaFoldDB" id="A0A0C3FRY2"/>
<dbReference type="EMBL" id="KN832994">
    <property type="protein sequence ID" value="KIM82514.1"/>
    <property type="molecule type" value="Genomic_DNA"/>
</dbReference>
<name>A0A0C3FRY2_PILCF</name>
<reference evidence="1 2" key="1">
    <citation type="submission" date="2014-04" db="EMBL/GenBank/DDBJ databases">
        <authorList>
            <consortium name="DOE Joint Genome Institute"/>
            <person name="Kuo A."/>
            <person name="Tarkka M."/>
            <person name="Buscot F."/>
            <person name="Kohler A."/>
            <person name="Nagy L.G."/>
            <person name="Floudas D."/>
            <person name="Copeland A."/>
            <person name="Barry K.W."/>
            <person name="Cichocki N."/>
            <person name="Veneault-Fourrey C."/>
            <person name="LaButti K."/>
            <person name="Lindquist E.A."/>
            <person name="Lipzen A."/>
            <person name="Lundell T."/>
            <person name="Morin E."/>
            <person name="Murat C."/>
            <person name="Sun H."/>
            <person name="Tunlid A."/>
            <person name="Henrissat B."/>
            <person name="Grigoriev I.V."/>
            <person name="Hibbett D.S."/>
            <person name="Martin F."/>
            <person name="Nordberg H.P."/>
            <person name="Cantor M.N."/>
            <person name="Hua S.X."/>
        </authorList>
    </citation>
    <scope>NUCLEOTIDE SEQUENCE [LARGE SCALE GENOMIC DNA]</scope>
    <source>
        <strain evidence="1 2">F 1598</strain>
    </source>
</reference>
<evidence type="ECO:0000313" key="1">
    <source>
        <dbReference type="EMBL" id="KIM82514.1"/>
    </source>
</evidence>
<protein>
    <submittedName>
        <fullName evidence="1">Uncharacterized protein</fullName>
    </submittedName>
</protein>
<evidence type="ECO:0000313" key="2">
    <source>
        <dbReference type="Proteomes" id="UP000054166"/>
    </source>
</evidence>
<reference evidence="2" key="2">
    <citation type="submission" date="2015-01" db="EMBL/GenBank/DDBJ databases">
        <title>Evolutionary Origins and Diversification of the Mycorrhizal Mutualists.</title>
        <authorList>
            <consortium name="DOE Joint Genome Institute"/>
            <consortium name="Mycorrhizal Genomics Consortium"/>
            <person name="Kohler A."/>
            <person name="Kuo A."/>
            <person name="Nagy L.G."/>
            <person name="Floudas D."/>
            <person name="Copeland A."/>
            <person name="Barry K.W."/>
            <person name="Cichocki N."/>
            <person name="Veneault-Fourrey C."/>
            <person name="LaButti K."/>
            <person name="Lindquist E.A."/>
            <person name="Lipzen A."/>
            <person name="Lundell T."/>
            <person name="Morin E."/>
            <person name="Murat C."/>
            <person name="Riley R."/>
            <person name="Ohm R."/>
            <person name="Sun H."/>
            <person name="Tunlid A."/>
            <person name="Henrissat B."/>
            <person name="Grigoriev I.V."/>
            <person name="Hibbett D.S."/>
            <person name="Martin F."/>
        </authorList>
    </citation>
    <scope>NUCLEOTIDE SEQUENCE [LARGE SCALE GENOMIC DNA]</scope>
    <source>
        <strain evidence="2">F 1598</strain>
    </source>
</reference>
<dbReference type="HOGENOM" id="CLU_2904967_0_0_1"/>
<proteinExistence type="predicted"/>
<keyword evidence="2" id="KW-1185">Reference proteome</keyword>
<sequence length="62" mass="6912">MTRYHDDRLSGSVLCRYRLTCLPDQVAFDLLGVTTSGLSDLSGNYKGLPSVLVGFFFHAEDR</sequence>
<dbReference type="Proteomes" id="UP000054166">
    <property type="component" value="Unassembled WGS sequence"/>
</dbReference>
<accession>A0A0C3FRY2</accession>